<reference evidence="6 7" key="1">
    <citation type="submission" date="2019-11" db="EMBL/GenBank/DDBJ databases">
        <title>Growth characteristics of pneumococcus vary with the chemical composition of the capsule and with environmental conditions.</title>
        <authorList>
            <person name="Tothpal A."/>
            <person name="Desobry K."/>
            <person name="Joshi S."/>
            <person name="Wyllie A.L."/>
            <person name="Weinberger D.M."/>
        </authorList>
    </citation>
    <scope>NUCLEOTIDE SEQUENCE [LARGE SCALE GENOMIC DNA]</scope>
    <source>
        <strain evidence="7">pnumococcus35B</strain>
    </source>
</reference>
<protein>
    <recommendedName>
        <fullName evidence="5">Pullulanase carbohydrate-binding module 41 domain-containing protein</fullName>
    </recommendedName>
</protein>
<dbReference type="RefSeq" id="WP_162481095.1">
    <property type="nucleotide sequence ID" value="NZ_WNHX01000478.1"/>
</dbReference>
<dbReference type="Gene3D" id="2.60.40.1110">
    <property type="match status" value="1"/>
</dbReference>
<proteinExistence type="inferred from homology"/>
<feature type="non-terminal residue" evidence="6">
    <location>
        <position position="1"/>
    </location>
</feature>
<dbReference type="GO" id="GO:0005975">
    <property type="term" value="P:carbohydrate metabolic process"/>
    <property type="evidence" value="ECO:0007669"/>
    <property type="project" value="InterPro"/>
</dbReference>
<evidence type="ECO:0000313" key="6">
    <source>
        <dbReference type="EMBL" id="MTV88270.1"/>
    </source>
</evidence>
<evidence type="ECO:0000256" key="3">
    <source>
        <dbReference type="ARBA" id="ARBA00022801"/>
    </source>
</evidence>
<dbReference type="InterPro" id="IPR005323">
    <property type="entry name" value="CBM41_pullulanase"/>
</dbReference>
<name>A0A6I3UAA5_STREE</name>
<feature type="domain" description="Pullulanase carbohydrate-binding module 41" evidence="5">
    <location>
        <begin position="11"/>
        <end position="112"/>
    </location>
</feature>
<dbReference type="InterPro" id="IPR013784">
    <property type="entry name" value="Carb-bd-like_fold"/>
</dbReference>
<dbReference type="CDD" id="cd10315">
    <property type="entry name" value="CBM41_pullulanase"/>
    <property type="match status" value="1"/>
</dbReference>
<evidence type="ECO:0000256" key="4">
    <source>
        <dbReference type="ARBA" id="ARBA00023295"/>
    </source>
</evidence>
<dbReference type="GO" id="GO:0030246">
    <property type="term" value="F:carbohydrate binding"/>
    <property type="evidence" value="ECO:0007669"/>
    <property type="project" value="InterPro"/>
</dbReference>
<keyword evidence="4" id="KW-0326">Glycosidase</keyword>
<organism evidence="6 7">
    <name type="scientific">Streptococcus pneumoniae</name>
    <dbReference type="NCBI Taxonomy" id="1313"/>
    <lineage>
        <taxon>Bacteria</taxon>
        <taxon>Bacillati</taxon>
        <taxon>Bacillota</taxon>
        <taxon>Bacilli</taxon>
        <taxon>Lactobacillales</taxon>
        <taxon>Streptococcaceae</taxon>
        <taxon>Streptococcus</taxon>
    </lineage>
</organism>
<evidence type="ECO:0000313" key="7">
    <source>
        <dbReference type="Proteomes" id="UP000469505"/>
    </source>
</evidence>
<dbReference type="SUPFAM" id="SSF49452">
    <property type="entry name" value="Starch-binding domain-like"/>
    <property type="match status" value="1"/>
</dbReference>
<dbReference type="Pfam" id="PF03714">
    <property type="entry name" value="PUD"/>
    <property type="match status" value="1"/>
</dbReference>
<dbReference type="AlphaFoldDB" id="A0A6I3UAA5"/>
<keyword evidence="3" id="KW-0378">Hydrolase</keyword>
<accession>A0A6I3UAA5</accession>
<dbReference type="GO" id="GO:0016798">
    <property type="term" value="F:hydrolase activity, acting on glycosyl bonds"/>
    <property type="evidence" value="ECO:0007669"/>
    <property type="project" value="UniProtKB-KW"/>
</dbReference>
<evidence type="ECO:0000256" key="2">
    <source>
        <dbReference type="ARBA" id="ARBA00022729"/>
    </source>
</evidence>
<keyword evidence="2" id="KW-0732">Signal</keyword>
<evidence type="ECO:0000256" key="1">
    <source>
        <dbReference type="ARBA" id="ARBA00008061"/>
    </source>
</evidence>
<dbReference type="EMBL" id="WNHX01000478">
    <property type="protein sequence ID" value="MTV88270.1"/>
    <property type="molecule type" value="Genomic_DNA"/>
</dbReference>
<dbReference type="Proteomes" id="UP000469505">
    <property type="component" value="Unassembled WGS sequence"/>
</dbReference>
<comment type="similarity">
    <text evidence="1">Belongs to the glycosyl hydrolase 13 family.</text>
</comment>
<feature type="non-terminal residue" evidence="6">
    <location>
        <position position="116"/>
    </location>
</feature>
<gene>
    <name evidence="6" type="ORF">GM543_12425</name>
</gene>
<evidence type="ECO:0000259" key="5">
    <source>
        <dbReference type="Pfam" id="PF03714"/>
    </source>
</evidence>
<sequence>VYNYRPQPAGTIRVNYYRTDGNYDKKSLWYWGDVKNPSSGEWPDGTDFTATGKYGRYIDIPLNEAAREFGFLLLDESKKGDDVKIRKEDYKFTDLKNHSQIFLKDDDEIIYTNPYY</sequence>
<comment type="caution">
    <text evidence="6">The sequence shown here is derived from an EMBL/GenBank/DDBJ whole genome shotgun (WGS) entry which is preliminary data.</text>
</comment>